<dbReference type="Pfam" id="PF01193">
    <property type="entry name" value="RNA_pol_L"/>
    <property type="match status" value="1"/>
</dbReference>
<dbReference type="InterPro" id="IPR050518">
    <property type="entry name" value="Rpo3/RPB3_RNA_Pol_subunit"/>
</dbReference>
<dbReference type="GO" id="GO:0003899">
    <property type="term" value="F:DNA-directed RNA polymerase activity"/>
    <property type="evidence" value="ECO:0007669"/>
    <property type="project" value="InterPro"/>
</dbReference>
<protein>
    <recommendedName>
        <fullName evidence="3">DNA-directed RNA polymerase RpoA/D/Rpb3-type domain-containing protein</fullName>
    </recommendedName>
</protein>
<dbReference type="EMBL" id="MN739253">
    <property type="protein sequence ID" value="QHS95536.1"/>
    <property type="molecule type" value="Genomic_DNA"/>
</dbReference>
<name>A0A6C0BTI3_9ZZZZ</name>
<dbReference type="SUPFAM" id="SSF55257">
    <property type="entry name" value="RBP11-like subunits of RNA polymerase"/>
    <property type="match status" value="1"/>
</dbReference>
<evidence type="ECO:0000256" key="2">
    <source>
        <dbReference type="ARBA" id="ARBA00023163"/>
    </source>
</evidence>
<dbReference type="GO" id="GO:0006366">
    <property type="term" value="P:transcription by RNA polymerase II"/>
    <property type="evidence" value="ECO:0007669"/>
    <property type="project" value="TreeGrafter"/>
</dbReference>
<accession>A0A6C0BTI3</accession>
<dbReference type="PANTHER" id="PTHR11800">
    <property type="entry name" value="DNA-DIRECTED RNA POLYMERASE"/>
    <property type="match status" value="1"/>
</dbReference>
<evidence type="ECO:0000313" key="4">
    <source>
        <dbReference type="EMBL" id="QHS95536.1"/>
    </source>
</evidence>
<evidence type="ECO:0000259" key="3">
    <source>
        <dbReference type="SMART" id="SM00662"/>
    </source>
</evidence>
<dbReference type="AlphaFoldDB" id="A0A6C0BTI3"/>
<organism evidence="4">
    <name type="scientific">viral metagenome</name>
    <dbReference type="NCBI Taxonomy" id="1070528"/>
    <lineage>
        <taxon>unclassified sequences</taxon>
        <taxon>metagenomes</taxon>
        <taxon>organismal metagenomes</taxon>
    </lineage>
</organism>
<dbReference type="GO" id="GO:0046983">
    <property type="term" value="F:protein dimerization activity"/>
    <property type="evidence" value="ECO:0007669"/>
    <property type="project" value="InterPro"/>
</dbReference>
<dbReference type="GO" id="GO:0005665">
    <property type="term" value="C:RNA polymerase II, core complex"/>
    <property type="evidence" value="ECO:0007669"/>
    <property type="project" value="TreeGrafter"/>
</dbReference>
<feature type="domain" description="DNA-directed RNA polymerase RpoA/D/Rpb3-type" evidence="3">
    <location>
        <begin position="13"/>
        <end position="264"/>
    </location>
</feature>
<reference evidence="4" key="1">
    <citation type="journal article" date="2020" name="Nature">
        <title>Giant virus diversity and host interactions through global metagenomics.</title>
        <authorList>
            <person name="Schulz F."/>
            <person name="Roux S."/>
            <person name="Paez-Espino D."/>
            <person name="Jungbluth S."/>
            <person name="Walsh D.A."/>
            <person name="Denef V.J."/>
            <person name="McMahon K.D."/>
            <person name="Konstantinidis K.T."/>
            <person name="Eloe-Fadrosh E.A."/>
            <person name="Kyrpides N.C."/>
            <person name="Woyke T."/>
        </authorList>
    </citation>
    <scope>NUCLEOTIDE SEQUENCE</scope>
    <source>
        <strain evidence="4">GVMAG-M-3300018868-6</strain>
    </source>
</reference>
<dbReference type="Gene3D" id="3.30.1360.10">
    <property type="entry name" value="RNA polymerase, RBP11-like subunit"/>
    <property type="match status" value="2"/>
</dbReference>
<dbReference type="InterPro" id="IPR011263">
    <property type="entry name" value="DNA-dir_RNA_pol_RpoA/D/Rpb3"/>
</dbReference>
<sequence length="366" mass="41626">MPKLANLNETDGVLSFTLSDVNVSFANSLRRIMISEIPAVVIHTFPDEENDLNITVNTTRLTNEQIKQRVGAIPIHIKDQTIDLADYQIELDMTNTTDNIIYATTEHLKIKKLSSDKYLDDAELKKVFPANKMTGGFIPIVRLRPRINSETKGEHIKFNAKMTIKTGKVSGMYVSASTAAYGFTQDKLRQVEEWATVEKEMLKTMKPEEVEFEKKNWMVSEGRRITLSDSFDFVVESAGVYDNIELLKSACDILNKKLSVVDGTELKIQEAKTTMKHCFDILYNGEDYTLSNVIDSVLYADYYSTGKLAYIATKKLHPHNDYIVMRMAVKEDPAIRDDQYIGIAKNYIKESCVKAMRIVNEIVDLF</sequence>
<dbReference type="InterPro" id="IPR036603">
    <property type="entry name" value="RBP11-like"/>
</dbReference>
<dbReference type="SMART" id="SM00662">
    <property type="entry name" value="RPOLD"/>
    <property type="match status" value="1"/>
</dbReference>
<evidence type="ECO:0000256" key="1">
    <source>
        <dbReference type="ARBA" id="ARBA00022478"/>
    </source>
</evidence>
<dbReference type="InterPro" id="IPR036643">
    <property type="entry name" value="RNApol_insert_sf"/>
</dbReference>
<keyword evidence="2" id="KW-0804">Transcription</keyword>
<proteinExistence type="predicted"/>
<dbReference type="PANTHER" id="PTHR11800:SF2">
    <property type="entry name" value="DNA-DIRECTED RNA POLYMERASE II SUBUNIT RPB3"/>
    <property type="match status" value="1"/>
</dbReference>
<dbReference type="Gene3D" id="2.170.120.12">
    <property type="entry name" value="DNA-directed RNA polymerase, insert domain"/>
    <property type="match status" value="1"/>
</dbReference>
<keyword evidence="1" id="KW-0240">DNA-directed RNA polymerase</keyword>